<feature type="transmembrane region" description="Helical" evidence="1">
    <location>
        <begin position="122"/>
        <end position="144"/>
    </location>
</feature>
<dbReference type="Gene3D" id="2.40.50.1020">
    <property type="entry name" value="LytTr DNA-binding domain"/>
    <property type="match status" value="1"/>
</dbReference>
<name>A0ABU3LIL6_9FLAO</name>
<feature type="domain" description="HTH LytTR-type" evidence="2">
    <location>
        <begin position="220"/>
        <end position="291"/>
    </location>
</feature>
<keyword evidence="1" id="KW-0472">Membrane</keyword>
<dbReference type="GO" id="GO:0003677">
    <property type="term" value="F:DNA binding"/>
    <property type="evidence" value="ECO:0007669"/>
    <property type="project" value="UniProtKB-KW"/>
</dbReference>
<keyword evidence="3" id="KW-0238">DNA-binding</keyword>
<evidence type="ECO:0000313" key="4">
    <source>
        <dbReference type="Proteomes" id="UP001257277"/>
    </source>
</evidence>
<keyword evidence="4" id="KW-1185">Reference proteome</keyword>
<dbReference type="PANTHER" id="PTHR37299">
    <property type="entry name" value="TRANSCRIPTIONAL REGULATOR-RELATED"/>
    <property type="match status" value="1"/>
</dbReference>
<feature type="transmembrane region" description="Helical" evidence="1">
    <location>
        <begin position="53"/>
        <end position="78"/>
    </location>
</feature>
<dbReference type="InterPro" id="IPR046947">
    <property type="entry name" value="LytR-like"/>
</dbReference>
<accession>A0ABU3LIL6</accession>
<dbReference type="Pfam" id="PF04397">
    <property type="entry name" value="LytTR"/>
    <property type="match status" value="1"/>
</dbReference>
<dbReference type="RefSeq" id="WP_349242802.1">
    <property type="nucleotide sequence ID" value="NZ_JAVTTO010000007.1"/>
</dbReference>
<evidence type="ECO:0000313" key="3">
    <source>
        <dbReference type="EMBL" id="MDT7833549.1"/>
    </source>
</evidence>
<reference evidence="3 4" key="1">
    <citation type="submission" date="2023-09" db="EMBL/GenBank/DDBJ databases">
        <title>Novel taxa isolated from Blanes Bay.</title>
        <authorList>
            <person name="Rey-Velasco X."/>
            <person name="Lucena T."/>
        </authorList>
    </citation>
    <scope>NUCLEOTIDE SEQUENCE [LARGE SCALE GENOMIC DNA]</scope>
    <source>
        <strain evidence="3 4">S356</strain>
    </source>
</reference>
<keyword evidence="1" id="KW-0812">Transmembrane</keyword>
<dbReference type="Proteomes" id="UP001257277">
    <property type="component" value="Unassembled WGS sequence"/>
</dbReference>
<gene>
    <name evidence="3" type="ORF">RQM59_14275</name>
</gene>
<proteinExistence type="predicted"/>
<protein>
    <submittedName>
        <fullName evidence="3">LytTR family DNA-binding domain-containing protein</fullName>
    </submittedName>
</protein>
<comment type="caution">
    <text evidence="3">The sequence shown here is derived from an EMBL/GenBank/DDBJ whole genome shotgun (WGS) entry which is preliminary data.</text>
</comment>
<evidence type="ECO:0000259" key="2">
    <source>
        <dbReference type="PROSITE" id="PS50930"/>
    </source>
</evidence>
<evidence type="ECO:0000256" key="1">
    <source>
        <dbReference type="SAM" id="Phobius"/>
    </source>
</evidence>
<dbReference type="PROSITE" id="PS50930">
    <property type="entry name" value="HTH_LYTTR"/>
    <property type="match status" value="1"/>
</dbReference>
<dbReference type="InterPro" id="IPR007492">
    <property type="entry name" value="LytTR_DNA-bd_dom"/>
</dbReference>
<dbReference type="SMART" id="SM00850">
    <property type="entry name" value="LytTR"/>
    <property type="match status" value="1"/>
</dbReference>
<sequence>MNTKIIQFFKHPYPFYENMMQAFKLGLGIGFFIGFFCYLFRPFGLEHATDIQLLGFGLVSFLVCGFYMMLLPLVFPNILSHRKWKIYKEILWILLITSSIATANYFYLGFIFDAGYAFNLRIFVFVLTSTAIIAVIPAIAIILYKQVFVYKRIVKEVEKIDAKLVSRNSLFIEDESKIRITFKSDTRKNDVHVFLDQFVFLSSFGNYIEVYYLKNNELTKQLIRNTISNVEKDLKEIKSIVRCHRSHMINLQKIDRVKGNLQGYQLFFKVVDMQIPVSRSYTRLIKEAVLN</sequence>
<dbReference type="PANTHER" id="PTHR37299:SF1">
    <property type="entry name" value="STAGE 0 SPORULATION PROTEIN A HOMOLOG"/>
    <property type="match status" value="1"/>
</dbReference>
<organism evidence="3 4">
    <name type="scientific">Asprobacillus argus</name>
    <dbReference type="NCBI Taxonomy" id="3076534"/>
    <lineage>
        <taxon>Bacteria</taxon>
        <taxon>Pseudomonadati</taxon>
        <taxon>Bacteroidota</taxon>
        <taxon>Flavobacteriia</taxon>
        <taxon>Flavobacteriales</taxon>
        <taxon>Flavobacteriaceae</taxon>
        <taxon>Asprobacillus</taxon>
    </lineage>
</organism>
<feature type="transmembrane region" description="Helical" evidence="1">
    <location>
        <begin position="90"/>
        <end position="110"/>
    </location>
</feature>
<dbReference type="EMBL" id="JAVTTO010000007">
    <property type="protein sequence ID" value="MDT7833549.1"/>
    <property type="molecule type" value="Genomic_DNA"/>
</dbReference>
<keyword evidence="1" id="KW-1133">Transmembrane helix</keyword>
<feature type="transmembrane region" description="Helical" evidence="1">
    <location>
        <begin position="21"/>
        <end position="41"/>
    </location>
</feature>